<sequence length="84" mass="9262">MRALEVLRSLRPGSDPSHAASRFLQGLDAMQAKSTETSLWVGAFRFCDVCALTQRLARHRPAAQPEVFREAEFATGDMAVVVMP</sequence>
<protein>
    <submittedName>
        <fullName evidence="1">Uncharacterized protein</fullName>
    </submittedName>
</protein>
<organism evidence="1 2">
    <name type="scientific">Effrenium voratum</name>
    <dbReference type="NCBI Taxonomy" id="2562239"/>
    <lineage>
        <taxon>Eukaryota</taxon>
        <taxon>Sar</taxon>
        <taxon>Alveolata</taxon>
        <taxon>Dinophyceae</taxon>
        <taxon>Suessiales</taxon>
        <taxon>Symbiodiniaceae</taxon>
        <taxon>Effrenium</taxon>
    </lineage>
</organism>
<evidence type="ECO:0000313" key="2">
    <source>
        <dbReference type="Proteomes" id="UP001178507"/>
    </source>
</evidence>
<keyword evidence="2" id="KW-1185">Reference proteome</keyword>
<proteinExistence type="predicted"/>
<accession>A0AA36J8A5</accession>
<evidence type="ECO:0000313" key="1">
    <source>
        <dbReference type="EMBL" id="CAJ1400303.1"/>
    </source>
</evidence>
<gene>
    <name evidence="1" type="ORF">EVOR1521_LOCUS23674</name>
</gene>
<name>A0AA36J8A5_9DINO</name>
<dbReference type="Proteomes" id="UP001178507">
    <property type="component" value="Unassembled WGS sequence"/>
</dbReference>
<dbReference type="AlphaFoldDB" id="A0AA36J8A5"/>
<comment type="caution">
    <text evidence="1">The sequence shown here is derived from an EMBL/GenBank/DDBJ whole genome shotgun (WGS) entry which is preliminary data.</text>
</comment>
<reference evidence="1" key="1">
    <citation type="submission" date="2023-08" db="EMBL/GenBank/DDBJ databases">
        <authorList>
            <person name="Chen Y."/>
            <person name="Shah S."/>
            <person name="Dougan E. K."/>
            <person name="Thang M."/>
            <person name="Chan C."/>
        </authorList>
    </citation>
    <scope>NUCLEOTIDE SEQUENCE</scope>
</reference>
<dbReference type="EMBL" id="CAUJNA010003367">
    <property type="protein sequence ID" value="CAJ1400303.1"/>
    <property type="molecule type" value="Genomic_DNA"/>
</dbReference>